<keyword evidence="1" id="KW-0675">Receptor</keyword>
<dbReference type="AlphaFoldDB" id="A0A0S4MJ84"/>
<proteinExistence type="predicted"/>
<reference evidence="1" key="2">
    <citation type="submission" date="2015-11" db="EMBL/GenBank/DDBJ databases">
        <authorList>
            <person name="Zhang Y."/>
            <person name="Guo Z."/>
        </authorList>
    </citation>
    <scope>NUCLEOTIDE SEQUENCE</scope>
</reference>
<reference evidence="1" key="1">
    <citation type="journal article" date="2013" name="Nature">
        <title>The genomes of four tapeworm species reveal adaptations to parasitism.</title>
        <authorList>
            <person name="Tsai I.J."/>
            <person name="Zarowiecki M."/>
            <person name="Holroyd N."/>
            <person name="Garciarrubio A."/>
            <person name="Sanchez-Flores A."/>
            <person name="Brooks K.L."/>
            <person name="Tracey A."/>
            <person name="Bobes R.J."/>
            <person name="Fragoso G."/>
            <person name="Sciutto E."/>
            <person name="Aslett M."/>
            <person name="Beasley H."/>
            <person name="Bennett H.M."/>
            <person name="Cai J."/>
            <person name="Camicia F."/>
            <person name="Clark R."/>
            <person name="Cucher M."/>
            <person name="De Silva N."/>
            <person name="Day T.A."/>
            <person name="Deplazes P."/>
            <person name="Estrada K."/>
            <person name="Fernandez C."/>
            <person name="Holland P.W."/>
            <person name="Hou J."/>
            <person name="Hu S."/>
            <person name="Huckvale T."/>
            <person name="Hung S.S."/>
            <person name="Kamenetzky L."/>
            <person name="Keane J.A."/>
            <person name="Kiss F."/>
            <person name="Koziol U."/>
            <person name="Lambert O."/>
            <person name="Liu K."/>
            <person name="Luo X."/>
            <person name="Luo Y."/>
            <person name="Macchiaroli N."/>
            <person name="Nichol S."/>
            <person name="Paps J."/>
            <person name="Parkinson J."/>
            <person name="Pouchkina-Stantcheva N."/>
            <person name="Riddiford N."/>
            <person name="Rosenzvit M."/>
            <person name="Salinas G."/>
            <person name="Wasmuth J.D."/>
            <person name="Zamanian M."/>
            <person name="Zheng Y."/>
            <person name="Cai X."/>
            <person name="Soberon X."/>
            <person name="Olson P.D."/>
            <person name="Laclette J.P."/>
            <person name="Brehm K."/>
            <person name="Berriman M."/>
            <person name="Garciarrubio A."/>
            <person name="Bobes R.J."/>
            <person name="Fragoso G."/>
            <person name="Sanchez-Flores A."/>
            <person name="Estrada K."/>
            <person name="Cevallos M.A."/>
            <person name="Morett E."/>
            <person name="Gonzalez V."/>
            <person name="Portillo T."/>
            <person name="Ochoa-Leyva A."/>
            <person name="Jose M.V."/>
            <person name="Sciutto E."/>
            <person name="Landa A."/>
            <person name="Jimenez L."/>
            <person name="Valdes V."/>
            <person name="Carrero J.C."/>
            <person name="Larralde C."/>
            <person name="Morales-Montor J."/>
            <person name="Limon-Lason J."/>
            <person name="Soberon X."/>
            <person name="Laclette J.P."/>
        </authorList>
    </citation>
    <scope>NUCLEOTIDE SEQUENCE [LARGE SCALE GENOMIC DNA]</scope>
</reference>
<accession>A0A0S4MJ84</accession>
<name>A0A0S4MJ84_ECHMU</name>
<dbReference type="EMBL" id="LN902841">
    <property type="protein sequence ID" value="CUT98538.1"/>
    <property type="molecule type" value="Genomic_DNA"/>
</dbReference>
<keyword evidence="2" id="KW-1185">Reference proteome</keyword>
<sequence length="89" mass="10023">MEGRVVTHNRRSPLTLPQGSLRTLHRFTVTGLGVDKITEAATLHPFLFVRKKHTTLQTQGKIAETAIPQTCWVRWIPGNFTNMAPPFCP</sequence>
<evidence type="ECO:0000313" key="2">
    <source>
        <dbReference type="Proteomes" id="UP000017246"/>
    </source>
</evidence>
<dbReference type="Proteomes" id="UP000017246">
    <property type="component" value="Unassembled WGS sequence"/>
</dbReference>
<evidence type="ECO:0000313" key="1">
    <source>
        <dbReference type="EMBL" id="CUT98538.1"/>
    </source>
</evidence>
<protein>
    <submittedName>
        <fullName evidence="1">Atrial natriuretic peptide clearance receptor</fullName>
    </submittedName>
</protein>
<organism evidence="1 2">
    <name type="scientific">Echinococcus multilocularis</name>
    <name type="common">Fox tapeworm</name>
    <dbReference type="NCBI Taxonomy" id="6211"/>
    <lineage>
        <taxon>Eukaryota</taxon>
        <taxon>Metazoa</taxon>
        <taxon>Spiralia</taxon>
        <taxon>Lophotrochozoa</taxon>
        <taxon>Platyhelminthes</taxon>
        <taxon>Cestoda</taxon>
        <taxon>Eucestoda</taxon>
        <taxon>Cyclophyllidea</taxon>
        <taxon>Taeniidae</taxon>
        <taxon>Echinococcus</taxon>
    </lineage>
</organism>